<dbReference type="Proteomes" id="UP001054837">
    <property type="component" value="Unassembled WGS sequence"/>
</dbReference>
<keyword evidence="3" id="KW-1185">Reference proteome</keyword>
<evidence type="ECO:0000313" key="2">
    <source>
        <dbReference type="EMBL" id="GIY58535.1"/>
    </source>
</evidence>
<proteinExistence type="predicted"/>
<protein>
    <recommendedName>
        <fullName evidence="4">Transmembrane protein</fullName>
    </recommendedName>
</protein>
<keyword evidence="1" id="KW-0472">Membrane</keyword>
<keyword evidence="1" id="KW-1133">Transmembrane helix</keyword>
<accession>A0AAV4ULE6</accession>
<name>A0AAV4ULE6_9ARAC</name>
<evidence type="ECO:0000256" key="1">
    <source>
        <dbReference type="SAM" id="Phobius"/>
    </source>
</evidence>
<sequence length="122" mass="13371">MHKANQDIMFHFSFMDRTEREISFSPPPIVASSVCCSAAWGSTEGTVANDSPRIRLPSMVMVMVMLMVGYGWYGWLVMVGIHIMTILMTDGGPPPTDVIDHPGKPQWSCDDVIGGLPRDVGS</sequence>
<gene>
    <name evidence="2" type="ORF">CDAR_607681</name>
</gene>
<dbReference type="EMBL" id="BPLQ01011519">
    <property type="protein sequence ID" value="GIY58535.1"/>
    <property type="molecule type" value="Genomic_DNA"/>
</dbReference>
<organism evidence="2 3">
    <name type="scientific">Caerostris darwini</name>
    <dbReference type="NCBI Taxonomy" id="1538125"/>
    <lineage>
        <taxon>Eukaryota</taxon>
        <taxon>Metazoa</taxon>
        <taxon>Ecdysozoa</taxon>
        <taxon>Arthropoda</taxon>
        <taxon>Chelicerata</taxon>
        <taxon>Arachnida</taxon>
        <taxon>Araneae</taxon>
        <taxon>Araneomorphae</taxon>
        <taxon>Entelegynae</taxon>
        <taxon>Araneoidea</taxon>
        <taxon>Araneidae</taxon>
        <taxon>Caerostris</taxon>
    </lineage>
</organism>
<dbReference type="AlphaFoldDB" id="A0AAV4ULE6"/>
<feature type="transmembrane region" description="Helical" evidence="1">
    <location>
        <begin position="60"/>
        <end position="87"/>
    </location>
</feature>
<evidence type="ECO:0000313" key="3">
    <source>
        <dbReference type="Proteomes" id="UP001054837"/>
    </source>
</evidence>
<comment type="caution">
    <text evidence="2">The sequence shown here is derived from an EMBL/GenBank/DDBJ whole genome shotgun (WGS) entry which is preliminary data.</text>
</comment>
<evidence type="ECO:0008006" key="4">
    <source>
        <dbReference type="Google" id="ProtNLM"/>
    </source>
</evidence>
<reference evidence="2 3" key="1">
    <citation type="submission" date="2021-06" db="EMBL/GenBank/DDBJ databases">
        <title>Caerostris darwini draft genome.</title>
        <authorList>
            <person name="Kono N."/>
            <person name="Arakawa K."/>
        </authorList>
    </citation>
    <scope>NUCLEOTIDE SEQUENCE [LARGE SCALE GENOMIC DNA]</scope>
</reference>
<keyword evidence="1" id="KW-0812">Transmembrane</keyword>